<keyword evidence="1" id="KW-1133">Transmembrane helix</keyword>
<feature type="transmembrane region" description="Helical" evidence="1">
    <location>
        <begin position="50"/>
        <end position="68"/>
    </location>
</feature>
<dbReference type="RefSeq" id="WP_025208546.1">
    <property type="nucleotide sequence ID" value="NZ_CP006932.1"/>
</dbReference>
<reference evidence="2 3" key="1">
    <citation type="journal article" date="2014" name="Genome Biol. Evol.">
        <title>Phylogenomics of "Candidatus Hepatoplasma crinochetorum," a Lineage of Mollicutes Associated with Noninsect Arthropods.</title>
        <authorList>
            <person name="Leclercq S."/>
            <person name="Dittmer J."/>
            <person name="Bouchon D."/>
            <person name="Cordaux R."/>
        </authorList>
    </citation>
    <scope>NUCLEOTIDE SEQUENCE [LARGE SCALE GENOMIC DNA]</scope>
    <source>
        <strain evidence="2 3">Av</strain>
    </source>
</reference>
<evidence type="ECO:0000256" key="1">
    <source>
        <dbReference type="SAM" id="Phobius"/>
    </source>
</evidence>
<keyword evidence="1" id="KW-0472">Membrane</keyword>
<keyword evidence="1" id="KW-0812">Transmembrane</keyword>
<dbReference type="Proteomes" id="UP000019450">
    <property type="component" value="Chromosome"/>
</dbReference>
<protein>
    <submittedName>
        <fullName evidence="2">Uncharacterized protein</fullName>
    </submittedName>
</protein>
<keyword evidence="3" id="KW-1185">Reference proteome</keyword>
<name>W8GMI9_9MOLU</name>
<evidence type="ECO:0000313" key="3">
    <source>
        <dbReference type="Proteomes" id="UP000019450"/>
    </source>
</evidence>
<proteinExistence type="predicted"/>
<evidence type="ECO:0000313" key="2">
    <source>
        <dbReference type="EMBL" id="AHK22246.1"/>
    </source>
</evidence>
<accession>W8GMI9</accession>
<dbReference type="EMBL" id="CP006932">
    <property type="protein sequence ID" value="AHK22246.1"/>
    <property type="molecule type" value="Genomic_DNA"/>
</dbReference>
<dbReference type="KEGG" id="hcr:X271_00137"/>
<dbReference type="HOGENOM" id="CLU_2664250_0_0_14"/>
<dbReference type="STRING" id="1427984.X271_00137"/>
<gene>
    <name evidence="2" type="ORF">X271_00137</name>
</gene>
<dbReference type="AlphaFoldDB" id="W8GMI9"/>
<feature type="transmembrane region" description="Helical" evidence="1">
    <location>
        <begin position="7"/>
        <end position="30"/>
    </location>
</feature>
<sequence length="75" mass="9102">MKKDTWIYYISKTFLWISLLLLSITFFIYFEEQIILLKIGWKSAALSTSSAFIIYSFINSTYYFTMFIKKWILEK</sequence>
<organism evidence="2 3">
    <name type="scientific">Candidatus Hepatoplasma crinochetorum Av</name>
    <dbReference type="NCBI Taxonomy" id="1427984"/>
    <lineage>
        <taxon>Bacteria</taxon>
        <taxon>Bacillati</taxon>
        <taxon>Mycoplasmatota</taxon>
        <taxon>Mollicutes</taxon>
        <taxon>Candidatus Hepatoplasmataceae</taxon>
        <taxon>Candidatus Hepatoplasma</taxon>
    </lineage>
</organism>